<dbReference type="AlphaFoldDB" id="A0A7N0TKS8"/>
<name>A0A7N0TKS8_KALFE</name>
<keyword evidence="3" id="KW-1185">Reference proteome</keyword>
<feature type="compositionally biased region" description="Basic and acidic residues" evidence="1">
    <location>
        <begin position="18"/>
        <end position="28"/>
    </location>
</feature>
<dbReference type="PANTHER" id="PTHR35735">
    <property type="entry name" value="PROTEIN NIM1-INTERACTING 2"/>
    <property type="match status" value="1"/>
</dbReference>
<dbReference type="Gramene" id="Kaladp0039s0493.1.v1.1">
    <property type="protein sequence ID" value="Kaladp0039s0493.1.v1.1.CDS.1"/>
    <property type="gene ID" value="Kaladp0039s0493.v1.1"/>
</dbReference>
<evidence type="ECO:0000313" key="3">
    <source>
        <dbReference type="Proteomes" id="UP000594263"/>
    </source>
</evidence>
<dbReference type="PANTHER" id="PTHR35735:SF8">
    <property type="entry name" value="PROTEIN NIM1-INTERACTING 2"/>
    <property type="match status" value="1"/>
</dbReference>
<evidence type="ECO:0000256" key="1">
    <source>
        <dbReference type="SAM" id="MobiDB-lite"/>
    </source>
</evidence>
<dbReference type="Proteomes" id="UP000594263">
    <property type="component" value="Unplaced"/>
</dbReference>
<dbReference type="EnsemblPlants" id="Kaladp0024s0206.1.v1.1">
    <property type="protein sequence ID" value="Kaladp0024s0206.1.v1.1.CDS.1"/>
    <property type="gene ID" value="Kaladp0024s0206.v1.1"/>
</dbReference>
<dbReference type="Gramene" id="Kaladp0024s0206.1.v1.1">
    <property type="protein sequence ID" value="Kaladp0024s0206.1.v1.1.CDS.1"/>
    <property type="gene ID" value="Kaladp0024s0206.v1.1"/>
</dbReference>
<dbReference type="EnsemblPlants" id="Kaladp0039s0493.1.v1.1">
    <property type="protein sequence ID" value="Kaladp0039s0493.1.v1.1.CDS.1"/>
    <property type="gene ID" value="Kaladp0039s0493.v1.1"/>
</dbReference>
<proteinExistence type="predicted"/>
<dbReference type="GO" id="GO:0010112">
    <property type="term" value="P:regulation of systemic acquired resistance"/>
    <property type="evidence" value="ECO:0007669"/>
    <property type="project" value="InterPro"/>
</dbReference>
<evidence type="ECO:0000313" key="2">
    <source>
        <dbReference type="EnsemblPlants" id="Kaladp0039s0493.1.v1.1.CDS.1"/>
    </source>
</evidence>
<sequence length="108" mass="12040">MAEGNRSREPSPPPVAADRGRKREREGDPIATVTDEEVEEFYAILRRMRRPVKYFGGGGRSGKRWRPSFVAEDFNAVSADDGAEKEKEKGVEGGRVRGLDLNVHPVTE</sequence>
<reference evidence="2" key="1">
    <citation type="submission" date="2021-01" db="UniProtKB">
        <authorList>
            <consortium name="EnsemblPlants"/>
        </authorList>
    </citation>
    <scope>IDENTIFICATION</scope>
</reference>
<feature type="region of interest" description="Disordered" evidence="1">
    <location>
        <begin position="1"/>
        <end position="32"/>
    </location>
</feature>
<dbReference type="InterPro" id="IPR034577">
    <property type="entry name" value="NIMIN-2"/>
</dbReference>
<accession>A0A7N0TKS8</accession>
<protein>
    <submittedName>
        <fullName evidence="2">Uncharacterized protein</fullName>
    </submittedName>
</protein>
<organism evidence="2 3">
    <name type="scientific">Kalanchoe fedtschenkoi</name>
    <name type="common">Lavender scallops</name>
    <name type="synonym">South American air plant</name>
    <dbReference type="NCBI Taxonomy" id="63787"/>
    <lineage>
        <taxon>Eukaryota</taxon>
        <taxon>Viridiplantae</taxon>
        <taxon>Streptophyta</taxon>
        <taxon>Embryophyta</taxon>
        <taxon>Tracheophyta</taxon>
        <taxon>Spermatophyta</taxon>
        <taxon>Magnoliopsida</taxon>
        <taxon>eudicotyledons</taxon>
        <taxon>Gunneridae</taxon>
        <taxon>Pentapetalae</taxon>
        <taxon>Saxifragales</taxon>
        <taxon>Crassulaceae</taxon>
        <taxon>Kalanchoe</taxon>
    </lineage>
</organism>